<keyword evidence="2" id="KW-0472">Membrane</keyword>
<dbReference type="InterPro" id="IPR023298">
    <property type="entry name" value="ATPase_P-typ_TM_dom_sf"/>
</dbReference>
<dbReference type="InterPro" id="IPR050510">
    <property type="entry name" value="Cation_transp_ATPase_P-type"/>
</dbReference>
<proteinExistence type="predicted"/>
<comment type="caution">
    <text evidence="4">The sequence shown here is derived from an EMBL/GenBank/DDBJ whole genome shotgun (WGS) entry which is preliminary data.</text>
</comment>
<keyword evidence="5" id="KW-1185">Reference proteome</keyword>
<dbReference type="Pfam" id="PF00689">
    <property type="entry name" value="Cation_ATPase_C"/>
    <property type="match status" value="1"/>
</dbReference>
<name>W7TV73_9STRA</name>
<dbReference type="Proteomes" id="UP000019335">
    <property type="component" value="Chromosome 2"/>
</dbReference>
<keyword evidence="2" id="KW-0812">Transmembrane</keyword>
<evidence type="ECO:0000259" key="3">
    <source>
        <dbReference type="Pfam" id="PF00689"/>
    </source>
</evidence>
<gene>
    <name evidence="4" type="ORF">Naga_100718g4</name>
</gene>
<dbReference type="InterPro" id="IPR006068">
    <property type="entry name" value="ATPase_P-typ_cation-transptr_C"/>
</dbReference>
<dbReference type="Gene3D" id="1.20.1110.10">
    <property type="entry name" value="Calcium-transporting ATPase, transmembrane domain"/>
    <property type="match status" value="1"/>
</dbReference>
<feature type="region of interest" description="Disordered" evidence="1">
    <location>
        <begin position="228"/>
        <end position="267"/>
    </location>
</feature>
<dbReference type="GO" id="GO:1902600">
    <property type="term" value="P:proton transmembrane transport"/>
    <property type="evidence" value="ECO:0007669"/>
    <property type="project" value="TreeGrafter"/>
</dbReference>
<feature type="compositionally biased region" description="Low complexity" evidence="1">
    <location>
        <begin position="234"/>
        <end position="243"/>
    </location>
</feature>
<dbReference type="GO" id="GO:0030007">
    <property type="term" value="P:intracellular potassium ion homeostasis"/>
    <property type="evidence" value="ECO:0007669"/>
    <property type="project" value="TreeGrafter"/>
</dbReference>
<dbReference type="GO" id="GO:0005886">
    <property type="term" value="C:plasma membrane"/>
    <property type="evidence" value="ECO:0007669"/>
    <property type="project" value="TreeGrafter"/>
</dbReference>
<dbReference type="GO" id="GO:0036376">
    <property type="term" value="P:sodium ion export across plasma membrane"/>
    <property type="evidence" value="ECO:0007669"/>
    <property type="project" value="TreeGrafter"/>
</dbReference>
<dbReference type="GO" id="GO:0005391">
    <property type="term" value="F:P-type sodium:potassium-exchanging transporter activity"/>
    <property type="evidence" value="ECO:0007669"/>
    <property type="project" value="TreeGrafter"/>
</dbReference>
<organism evidence="4 5">
    <name type="scientific">Nannochloropsis gaditana</name>
    <dbReference type="NCBI Taxonomy" id="72520"/>
    <lineage>
        <taxon>Eukaryota</taxon>
        <taxon>Sar</taxon>
        <taxon>Stramenopiles</taxon>
        <taxon>Ochrophyta</taxon>
        <taxon>Eustigmatophyceae</taxon>
        <taxon>Eustigmatales</taxon>
        <taxon>Monodopsidaceae</taxon>
        <taxon>Nannochloropsis</taxon>
    </lineage>
</organism>
<feature type="transmembrane region" description="Helical" evidence="2">
    <location>
        <begin position="151"/>
        <end position="173"/>
    </location>
</feature>
<dbReference type="GO" id="GO:1990573">
    <property type="term" value="P:potassium ion import across plasma membrane"/>
    <property type="evidence" value="ECO:0007669"/>
    <property type="project" value="TreeGrafter"/>
</dbReference>
<dbReference type="OrthoDB" id="2016396at2759"/>
<feature type="domain" description="Cation-transporting P-type ATPase C-terminal" evidence="3">
    <location>
        <begin position="103"/>
        <end position="183"/>
    </location>
</feature>
<dbReference type="EMBL" id="AZIL01000070">
    <property type="protein sequence ID" value="EWM30032.1"/>
    <property type="molecule type" value="Genomic_DNA"/>
</dbReference>
<feature type="transmembrane region" description="Helical" evidence="2">
    <location>
        <begin position="85"/>
        <end position="106"/>
    </location>
</feature>
<dbReference type="AlphaFoldDB" id="W7TV73"/>
<evidence type="ECO:0000313" key="4">
    <source>
        <dbReference type="EMBL" id="EWM30032.1"/>
    </source>
</evidence>
<dbReference type="PANTHER" id="PTHR43294">
    <property type="entry name" value="SODIUM/POTASSIUM-TRANSPORTING ATPASE SUBUNIT ALPHA"/>
    <property type="match status" value="1"/>
</dbReference>
<evidence type="ECO:0000313" key="5">
    <source>
        <dbReference type="Proteomes" id="UP000019335"/>
    </source>
</evidence>
<keyword evidence="2" id="KW-1133">Transmembrane helix</keyword>
<dbReference type="PROSITE" id="PS51257">
    <property type="entry name" value="PROKAR_LIPOPROTEIN"/>
    <property type="match status" value="1"/>
</dbReference>
<reference evidence="4 5" key="1">
    <citation type="journal article" date="2014" name="Mol. Plant">
        <title>Chromosome Scale Genome Assembly and Transcriptome Profiling of Nannochloropsis gaditana in Nitrogen Depletion.</title>
        <authorList>
            <person name="Corteggiani Carpinelli E."/>
            <person name="Telatin A."/>
            <person name="Vitulo N."/>
            <person name="Forcato C."/>
            <person name="D'Angelo M."/>
            <person name="Schiavon R."/>
            <person name="Vezzi A."/>
            <person name="Giacometti G.M."/>
            <person name="Morosinotto T."/>
            <person name="Valle G."/>
        </authorList>
    </citation>
    <scope>NUCLEOTIDE SEQUENCE [LARGE SCALE GENOMIC DNA]</scope>
    <source>
        <strain evidence="4 5">B-31</strain>
    </source>
</reference>
<accession>W7TV73</accession>
<dbReference type="PANTHER" id="PTHR43294:SF20">
    <property type="entry name" value="P-TYPE ATPASE"/>
    <property type="match status" value="1"/>
</dbReference>
<evidence type="ECO:0000256" key="2">
    <source>
        <dbReference type="SAM" id="Phobius"/>
    </source>
</evidence>
<dbReference type="SUPFAM" id="SSF81665">
    <property type="entry name" value="Calcium ATPase, transmembrane domain M"/>
    <property type="match status" value="1"/>
</dbReference>
<dbReference type="GO" id="GO:0006883">
    <property type="term" value="P:intracellular sodium ion homeostasis"/>
    <property type="evidence" value="ECO:0007669"/>
    <property type="project" value="TreeGrafter"/>
</dbReference>
<evidence type="ECO:0000256" key="1">
    <source>
        <dbReference type="SAM" id="MobiDB-lite"/>
    </source>
</evidence>
<protein>
    <submittedName>
        <fullName evidence="4">Cation-transporting P-type atpase</fullName>
    </submittedName>
</protein>
<sequence>MHRRKPQAASSGWQSISLGTHRLYPLFPPPFLASCLPPPPPPALPRSVDLAKAAAGIVVAPEDFTALVETLREGRRLHANFRKALAFYLGAKAALLLIFLLAPFPLSPMQIILLELFMDVGASVTFTLEPADGDLMLRPPHGLSPFFDRELLHAIAGGGISLLAIVLLAGWGGRGGRGGTTSRRTRSIGSHCISTAGSSGMYSLPGNSAPSISPSSLKAWPPILPSWSGQGRCSVSSSSSSSSPPSPRPWESYLYPQGSGAVCSSSP</sequence>